<gene>
    <name evidence="10" type="ORF">FD46_GL000119</name>
</gene>
<keyword evidence="11" id="KW-1185">Reference proteome</keyword>
<comment type="catalytic activity">
    <reaction evidence="7 8">
        <text>L-histidinol phosphate + H2O = L-histidinol + phosphate</text>
        <dbReference type="Rhea" id="RHEA:14465"/>
        <dbReference type="ChEBI" id="CHEBI:15377"/>
        <dbReference type="ChEBI" id="CHEBI:43474"/>
        <dbReference type="ChEBI" id="CHEBI:57699"/>
        <dbReference type="ChEBI" id="CHEBI:57980"/>
        <dbReference type="EC" id="3.1.3.15"/>
    </reaction>
</comment>
<proteinExistence type="inferred from homology"/>
<dbReference type="EMBL" id="AZEH01000042">
    <property type="protein sequence ID" value="KRL03952.1"/>
    <property type="molecule type" value="Genomic_DNA"/>
</dbReference>
<keyword evidence="6 8" id="KW-0368">Histidine biosynthesis</keyword>
<dbReference type="SUPFAM" id="SSF89550">
    <property type="entry name" value="PHP domain-like"/>
    <property type="match status" value="1"/>
</dbReference>
<evidence type="ECO:0000313" key="10">
    <source>
        <dbReference type="EMBL" id="KRL03952.1"/>
    </source>
</evidence>
<evidence type="ECO:0000256" key="1">
    <source>
        <dbReference type="ARBA" id="ARBA00004970"/>
    </source>
</evidence>
<keyword evidence="5 8" id="KW-0378">Hydrolase</keyword>
<evidence type="ECO:0000259" key="9">
    <source>
        <dbReference type="Pfam" id="PF02811"/>
    </source>
</evidence>
<evidence type="ECO:0000256" key="5">
    <source>
        <dbReference type="ARBA" id="ARBA00022801"/>
    </source>
</evidence>
<dbReference type="NCBIfam" id="NF005996">
    <property type="entry name" value="PRK08123.1"/>
    <property type="match status" value="1"/>
</dbReference>
<dbReference type="GO" id="GO:0005737">
    <property type="term" value="C:cytoplasm"/>
    <property type="evidence" value="ECO:0007669"/>
    <property type="project" value="TreeGrafter"/>
</dbReference>
<dbReference type="GO" id="GO:0000105">
    <property type="term" value="P:L-histidine biosynthetic process"/>
    <property type="evidence" value="ECO:0007669"/>
    <property type="project" value="UniProtKB-UniRule"/>
</dbReference>
<name>A0A0R1M732_9LACO</name>
<dbReference type="Gene3D" id="3.20.20.140">
    <property type="entry name" value="Metal-dependent hydrolases"/>
    <property type="match status" value="1"/>
</dbReference>
<evidence type="ECO:0000256" key="2">
    <source>
        <dbReference type="ARBA" id="ARBA00009152"/>
    </source>
</evidence>
<organism evidence="10 11">
    <name type="scientific">Liquorilactobacillus oeni DSM 19972</name>
    <dbReference type="NCBI Taxonomy" id="1423777"/>
    <lineage>
        <taxon>Bacteria</taxon>
        <taxon>Bacillati</taxon>
        <taxon>Bacillota</taxon>
        <taxon>Bacilli</taxon>
        <taxon>Lactobacillales</taxon>
        <taxon>Lactobacillaceae</taxon>
        <taxon>Liquorilactobacillus</taxon>
    </lineage>
</organism>
<dbReference type="UniPathway" id="UPA00031">
    <property type="reaction ID" value="UER00013"/>
</dbReference>
<dbReference type="InterPro" id="IPR016195">
    <property type="entry name" value="Pol/histidinol_Pase-like"/>
</dbReference>
<dbReference type="AlphaFoldDB" id="A0A0R1M732"/>
<comment type="caution">
    <text evidence="10">The sequence shown here is derived from an EMBL/GenBank/DDBJ whole genome shotgun (WGS) entry which is preliminary data.</text>
</comment>
<evidence type="ECO:0000256" key="7">
    <source>
        <dbReference type="ARBA" id="ARBA00049158"/>
    </source>
</evidence>
<sequence length="294" mass="33867">MKFLKLSKKLEVEKLKVEGHTHTELCPHGSGEATEKMVQRAIELGFEEYCITEHAPLPKGFERVYEGSPEGIIEASLSWNQLDDYIKLVRALQKKYCNVIKISLGFEVDYLPGFEDQIRVFLDEYGPLTEQNILSVHFMCGANNKFWCLDLSPEDFEKGFSPLFSNPQLLYCNYFELVKSSLEADLGEFKPQRIGHMSLIKKYQDYFGLPEFFNKDTMQLITQIIKLIKNQGRQLDFNTAGMYKTYCNEFYPGGQICRLAYKNKIPLIYGSDAHSIAEVGRGYHLKNLFSGLDR</sequence>
<protein>
    <recommendedName>
        <fullName evidence="3 8">Histidinol-phosphatase</fullName>
        <shortName evidence="8">HolPase</shortName>
        <ecNumber evidence="3 8">3.1.3.15</ecNumber>
    </recommendedName>
</protein>
<accession>A0A0R1M732</accession>
<dbReference type="GO" id="GO:0004401">
    <property type="term" value="F:histidinol-phosphatase activity"/>
    <property type="evidence" value="ECO:0007669"/>
    <property type="project" value="UniProtKB-UniRule"/>
</dbReference>
<dbReference type="Proteomes" id="UP000051686">
    <property type="component" value="Unassembled WGS sequence"/>
</dbReference>
<dbReference type="STRING" id="1423777.FD46_GL000119"/>
<feature type="domain" description="PHP" evidence="9">
    <location>
        <begin position="19"/>
        <end position="240"/>
    </location>
</feature>
<comment type="similarity">
    <text evidence="2 8">Belongs to the PHP hydrolase family. HisK subfamily.</text>
</comment>
<evidence type="ECO:0000256" key="4">
    <source>
        <dbReference type="ARBA" id="ARBA00022605"/>
    </source>
</evidence>
<dbReference type="Pfam" id="PF13263">
    <property type="entry name" value="PHP_C"/>
    <property type="match status" value="1"/>
</dbReference>
<dbReference type="Pfam" id="PF02811">
    <property type="entry name" value="PHP"/>
    <property type="match status" value="1"/>
</dbReference>
<evidence type="ECO:0000313" key="11">
    <source>
        <dbReference type="Proteomes" id="UP000051686"/>
    </source>
</evidence>
<keyword evidence="4 8" id="KW-0028">Amino-acid biosynthesis</keyword>
<comment type="pathway">
    <text evidence="1 8">Amino-acid biosynthesis; L-histidine biosynthesis; L-histidine from 5-phospho-alpha-D-ribose 1-diphosphate: step 8/9.</text>
</comment>
<evidence type="ECO:0000256" key="8">
    <source>
        <dbReference type="RuleBase" id="RU366003"/>
    </source>
</evidence>
<reference evidence="10 11" key="1">
    <citation type="journal article" date="2015" name="Genome Announc.">
        <title>Expanding the biotechnology potential of lactobacilli through comparative genomics of 213 strains and associated genera.</title>
        <authorList>
            <person name="Sun Z."/>
            <person name="Harris H.M."/>
            <person name="McCann A."/>
            <person name="Guo C."/>
            <person name="Argimon S."/>
            <person name="Zhang W."/>
            <person name="Yang X."/>
            <person name="Jeffery I.B."/>
            <person name="Cooney J.C."/>
            <person name="Kagawa T.F."/>
            <person name="Liu W."/>
            <person name="Song Y."/>
            <person name="Salvetti E."/>
            <person name="Wrobel A."/>
            <person name="Rasinkangas P."/>
            <person name="Parkhill J."/>
            <person name="Rea M.C."/>
            <person name="O'Sullivan O."/>
            <person name="Ritari J."/>
            <person name="Douillard F.P."/>
            <person name="Paul Ross R."/>
            <person name="Yang R."/>
            <person name="Briner A.E."/>
            <person name="Felis G.E."/>
            <person name="de Vos W.M."/>
            <person name="Barrangou R."/>
            <person name="Klaenhammer T.R."/>
            <person name="Caufield P.W."/>
            <person name="Cui Y."/>
            <person name="Zhang H."/>
            <person name="O'Toole P.W."/>
        </authorList>
    </citation>
    <scope>NUCLEOTIDE SEQUENCE [LARGE SCALE GENOMIC DNA]</scope>
    <source>
        <strain evidence="10 11">DSM 19972</strain>
    </source>
</reference>
<dbReference type="InterPro" id="IPR010140">
    <property type="entry name" value="Histidinol_P_phosphatase_HisJ"/>
</dbReference>
<dbReference type="NCBIfam" id="TIGR01856">
    <property type="entry name" value="hisJ_fam"/>
    <property type="match status" value="1"/>
</dbReference>
<dbReference type="PATRIC" id="fig|1423777.3.peg.123"/>
<evidence type="ECO:0000256" key="3">
    <source>
        <dbReference type="ARBA" id="ARBA00013085"/>
    </source>
</evidence>
<dbReference type="InterPro" id="IPR004013">
    <property type="entry name" value="PHP_dom"/>
</dbReference>
<dbReference type="PANTHER" id="PTHR21039:SF0">
    <property type="entry name" value="HISTIDINOL-PHOSPHATASE"/>
    <property type="match status" value="1"/>
</dbReference>
<evidence type="ECO:0000256" key="6">
    <source>
        <dbReference type="ARBA" id="ARBA00023102"/>
    </source>
</evidence>
<dbReference type="PANTHER" id="PTHR21039">
    <property type="entry name" value="HISTIDINOL PHOSPHATASE-RELATED"/>
    <property type="match status" value="1"/>
</dbReference>
<dbReference type="EC" id="3.1.3.15" evidence="3 8"/>
<dbReference type="CDD" id="cd12110">
    <property type="entry name" value="PHP_HisPPase_Hisj_like"/>
    <property type="match status" value="1"/>
</dbReference>